<reference evidence="1" key="1">
    <citation type="submission" date="2017-08" db="EMBL/GenBank/DDBJ databases">
        <authorList>
            <person name="de Groot N.N."/>
        </authorList>
    </citation>
    <scope>NUCLEOTIDE SEQUENCE [LARGE SCALE GENOMIC DNA]</scope>
    <source>
        <strain evidence="1">PX439</strain>
    </source>
</reference>
<dbReference type="HOGENOM" id="CLU_2239092_0_0_1"/>
<evidence type="ECO:0000313" key="1">
    <source>
        <dbReference type="EMBL" id="OZF91993.1"/>
    </source>
</evidence>
<protein>
    <submittedName>
        <fullName evidence="1">Uncharacterized protein</fullName>
    </submittedName>
</protein>
<name>A0A261A1P7_CAERE</name>
<dbReference type="OrthoDB" id="5819102at2759"/>
<dbReference type="EMBL" id="NMWX01000015">
    <property type="protein sequence ID" value="OZF91993.1"/>
    <property type="molecule type" value="Genomic_DNA"/>
</dbReference>
<dbReference type="Proteomes" id="UP000216624">
    <property type="component" value="Unassembled WGS sequence"/>
</dbReference>
<dbReference type="eggNOG" id="ENOG502TJ3M">
    <property type="taxonomic scope" value="Eukaryota"/>
</dbReference>
<gene>
    <name evidence="1" type="ORF">FL82_20824</name>
</gene>
<proteinExistence type="predicted"/>
<organism evidence="1 2">
    <name type="scientific">Caenorhabditis remanei</name>
    <name type="common">Caenorhabditis vulgaris</name>
    <dbReference type="NCBI Taxonomy" id="31234"/>
    <lineage>
        <taxon>Eukaryota</taxon>
        <taxon>Metazoa</taxon>
        <taxon>Ecdysozoa</taxon>
        <taxon>Nematoda</taxon>
        <taxon>Chromadorea</taxon>
        <taxon>Rhabditida</taxon>
        <taxon>Rhabditina</taxon>
        <taxon>Rhabditomorpha</taxon>
        <taxon>Rhabditoidea</taxon>
        <taxon>Rhabditidae</taxon>
        <taxon>Peloderinae</taxon>
        <taxon>Caenorhabditis</taxon>
    </lineage>
</organism>
<dbReference type="OMA" id="MTPEVDW"/>
<keyword evidence="2" id="KW-1185">Reference proteome</keyword>
<feature type="non-terminal residue" evidence="1">
    <location>
        <position position="1"/>
    </location>
</feature>
<sequence length="105" mass="11339">MGLVISLVAPTVHMNDNISSRILLGPDKPENNPSSPENISKYDNISYPVSTELGPSPGNKPPLNPVVGVPTILPPSDTTSKAQNNSVYDTLKMTPEVDWNKKKTQ</sequence>
<accession>A0A261A1P7</accession>
<evidence type="ECO:0000313" key="2">
    <source>
        <dbReference type="Proteomes" id="UP000216624"/>
    </source>
</evidence>
<dbReference type="KEGG" id="crq:GCK72_010494"/>
<comment type="caution">
    <text evidence="1">The sequence shown here is derived from an EMBL/GenBank/DDBJ whole genome shotgun (WGS) entry which is preliminary data.</text>
</comment>
<dbReference type="CTD" id="9825802"/>